<feature type="region of interest" description="Disordered" evidence="1">
    <location>
        <begin position="1"/>
        <end position="71"/>
    </location>
</feature>
<feature type="compositionally biased region" description="Polar residues" evidence="1">
    <location>
        <begin position="8"/>
        <end position="18"/>
    </location>
</feature>
<dbReference type="PANTHER" id="PTHR36973">
    <property type="entry name" value="SLL1456 PROTEIN-RELATED"/>
    <property type="match status" value="1"/>
</dbReference>
<dbReference type="OrthoDB" id="411251at2759"/>
<protein>
    <recommendedName>
        <fullName evidence="2">Methyltransferase FkbM domain-containing protein</fullName>
    </recommendedName>
</protein>
<evidence type="ECO:0000313" key="4">
    <source>
        <dbReference type="EMBL" id="CAE8653825.1"/>
    </source>
</evidence>
<gene>
    <name evidence="3" type="ORF">PGLA1383_LOCUS48058</name>
    <name evidence="4" type="ORF">PGLA2088_LOCUS10642</name>
</gene>
<dbReference type="InterPro" id="IPR006342">
    <property type="entry name" value="FkbM_mtfrase"/>
</dbReference>
<dbReference type="Pfam" id="PF05050">
    <property type="entry name" value="Methyltransf_21"/>
    <property type="match status" value="1"/>
</dbReference>
<keyword evidence="5" id="KW-1185">Reference proteome</keyword>
<dbReference type="AlphaFoldDB" id="A0A813H2P0"/>
<dbReference type="Gene3D" id="3.40.50.150">
    <property type="entry name" value="Vaccinia Virus protein VP39"/>
    <property type="match status" value="1"/>
</dbReference>
<evidence type="ECO:0000313" key="3">
    <source>
        <dbReference type="EMBL" id="CAE8632063.1"/>
    </source>
</evidence>
<dbReference type="EMBL" id="CAJNNW010011995">
    <property type="protein sequence ID" value="CAE8653825.1"/>
    <property type="molecule type" value="Genomic_DNA"/>
</dbReference>
<dbReference type="EMBL" id="CAJNNV010030299">
    <property type="protein sequence ID" value="CAE8632063.1"/>
    <property type="molecule type" value="Genomic_DNA"/>
</dbReference>
<feature type="compositionally biased region" description="Low complexity" evidence="1">
    <location>
        <begin position="39"/>
        <end position="71"/>
    </location>
</feature>
<feature type="domain" description="Methyltransferase FkbM" evidence="2">
    <location>
        <begin position="124"/>
        <end position="314"/>
    </location>
</feature>
<evidence type="ECO:0000313" key="5">
    <source>
        <dbReference type="Proteomes" id="UP000654075"/>
    </source>
</evidence>
<dbReference type="InterPro" id="IPR053188">
    <property type="entry name" value="FkbM_Methyltransferase"/>
</dbReference>
<dbReference type="InterPro" id="IPR029063">
    <property type="entry name" value="SAM-dependent_MTases_sf"/>
</dbReference>
<dbReference type="GO" id="GO:0008171">
    <property type="term" value="F:O-methyltransferase activity"/>
    <property type="evidence" value="ECO:0007669"/>
    <property type="project" value="TreeGrafter"/>
</dbReference>
<evidence type="ECO:0000259" key="2">
    <source>
        <dbReference type="Pfam" id="PF05050"/>
    </source>
</evidence>
<evidence type="ECO:0000256" key="1">
    <source>
        <dbReference type="SAM" id="MobiDB-lite"/>
    </source>
</evidence>
<reference evidence="3" key="1">
    <citation type="submission" date="2021-02" db="EMBL/GenBank/DDBJ databases">
        <authorList>
            <person name="Dougan E. K."/>
            <person name="Rhodes N."/>
            <person name="Thang M."/>
            <person name="Chan C."/>
        </authorList>
    </citation>
    <scope>NUCLEOTIDE SEQUENCE</scope>
</reference>
<dbReference type="Proteomes" id="UP000626109">
    <property type="component" value="Unassembled WGS sequence"/>
</dbReference>
<name>A0A813H2P0_POLGL</name>
<organism evidence="3 5">
    <name type="scientific">Polarella glacialis</name>
    <name type="common">Dinoflagellate</name>
    <dbReference type="NCBI Taxonomy" id="89957"/>
    <lineage>
        <taxon>Eukaryota</taxon>
        <taxon>Sar</taxon>
        <taxon>Alveolata</taxon>
        <taxon>Dinophyceae</taxon>
        <taxon>Suessiales</taxon>
        <taxon>Suessiaceae</taxon>
        <taxon>Polarella</taxon>
    </lineage>
</organism>
<proteinExistence type="predicted"/>
<dbReference type="Proteomes" id="UP000654075">
    <property type="component" value="Unassembled WGS sequence"/>
</dbReference>
<sequence length="403" mass="44038">MLEAQATADASSLPSTRYVSGAPPGSVHTDPDSTGPLISNNNNNSNNNDNNSNSHSNNSNSSTGGISGLNSLSSFRADVQTGGAAEPVVSPPQHPPPLFHLAELLQQASGDSSSIELPRVRIIDVGAMLLGESEDVWRPLLRRGHCESVVGFEPCPEECDRLNANAPSSVSAGCGQASPSGSSQCSFRFLPWALGDGSTGQFRRCSAAMTSSMLEPNIPLLRRFVQLEEVTTVVERSEMQTRRLDDLLPEIPGGGADFLKLDVQGYELAVLKGAVAALKEVLVVHTEVEFVEMYERQPLFAEVDQFMRSAGFVFHRFMSLHGRPMKPLHLVSNPLQPISQQLWADAVYVRDLWELEGYSGEQLLRLALILHEVYHSYDVVLHVLQKYDAGIAKQYLERVLKCQ</sequence>
<dbReference type="PANTHER" id="PTHR36973:SF4">
    <property type="entry name" value="NODULATION PROTEIN"/>
    <property type="match status" value="1"/>
</dbReference>
<dbReference type="SUPFAM" id="SSF53335">
    <property type="entry name" value="S-adenosyl-L-methionine-dependent methyltransferases"/>
    <property type="match status" value="1"/>
</dbReference>
<comment type="caution">
    <text evidence="3">The sequence shown here is derived from an EMBL/GenBank/DDBJ whole genome shotgun (WGS) entry which is preliminary data.</text>
</comment>
<accession>A0A813H2P0</accession>